<evidence type="ECO:0000256" key="1">
    <source>
        <dbReference type="ARBA" id="ARBA00008520"/>
    </source>
</evidence>
<proteinExistence type="inferred from homology"/>
<gene>
    <name evidence="4" type="ORF">PNBC_07605</name>
</gene>
<dbReference type="PANTHER" id="PTHR43649">
    <property type="entry name" value="ARABINOSE-BINDING PROTEIN-RELATED"/>
    <property type="match status" value="1"/>
</dbReference>
<dbReference type="SUPFAM" id="SSF53850">
    <property type="entry name" value="Periplasmic binding protein-like II"/>
    <property type="match status" value="1"/>
</dbReference>
<dbReference type="RefSeq" id="WP_068656835.1">
    <property type="nucleotide sequence ID" value="NZ_CP017770.1"/>
</dbReference>
<dbReference type="OrthoDB" id="9798191at2"/>
<evidence type="ECO:0000256" key="2">
    <source>
        <dbReference type="ARBA" id="ARBA00022448"/>
    </source>
</evidence>
<evidence type="ECO:0000313" key="4">
    <source>
        <dbReference type="EMBL" id="OAB75890.1"/>
    </source>
</evidence>
<keyword evidence="5" id="KW-1185">Reference proteome</keyword>
<comment type="caution">
    <text evidence="4">The sequence shown here is derived from an EMBL/GenBank/DDBJ whole genome shotgun (WGS) entry which is preliminary data.</text>
</comment>
<comment type="similarity">
    <text evidence="1">Belongs to the bacterial solute-binding protein 1 family.</text>
</comment>
<organism evidence="4 5">
    <name type="scientific">Paenibacillus crassostreae</name>
    <dbReference type="NCBI Taxonomy" id="1763538"/>
    <lineage>
        <taxon>Bacteria</taxon>
        <taxon>Bacillati</taxon>
        <taxon>Bacillota</taxon>
        <taxon>Bacilli</taxon>
        <taxon>Bacillales</taxon>
        <taxon>Paenibacillaceae</taxon>
        <taxon>Paenibacillus</taxon>
    </lineage>
</organism>
<reference evidence="4 5" key="1">
    <citation type="submission" date="2016-02" db="EMBL/GenBank/DDBJ databases">
        <title>Paenibacillus sp. LPB0068, isolated from Crassostrea gigas.</title>
        <authorList>
            <person name="Shin S.-K."/>
            <person name="Yi H."/>
        </authorList>
    </citation>
    <scope>NUCLEOTIDE SEQUENCE [LARGE SCALE GENOMIC DNA]</scope>
    <source>
        <strain evidence="4 5">LPB0068</strain>
    </source>
</reference>
<keyword evidence="2" id="KW-0813">Transport</keyword>
<dbReference type="PANTHER" id="PTHR43649:SF29">
    <property type="entry name" value="OSMOPROTECTIVE COMPOUNDS-BINDING PROTEIN GGTB"/>
    <property type="match status" value="1"/>
</dbReference>
<keyword evidence="3" id="KW-1133">Transmembrane helix</keyword>
<dbReference type="EMBL" id="LSFN01000006">
    <property type="protein sequence ID" value="OAB75890.1"/>
    <property type="molecule type" value="Genomic_DNA"/>
</dbReference>
<dbReference type="Proteomes" id="UP000077134">
    <property type="component" value="Unassembled WGS sequence"/>
</dbReference>
<dbReference type="Gene3D" id="3.40.190.10">
    <property type="entry name" value="Periplasmic binding protein-like II"/>
    <property type="match status" value="2"/>
</dbReference>
<evidence type="ECO:0000256" key="3">
    <source>
        <dbReference type="SAM" id="Phobius"/>
    </source>
</evidence>
<dbReference type="AlphaFoldDB" id="A0A167EUG7"/>
<accession>A0A167EUG7</accession>
<dbReference type="KEGG" id="pcx:LPB68_15415"/>
<dbReference type="InterPro" id="IPR050490">
    <property type="entry name" value="Bact_solute-bd_prot1"/>
</dbReference>
<feature type="transmembrane region" description="Helical" evidence="3">
    <location>
        <begin position="7"/>
        <end position="26"/>
    </location>
</feature>
<name>A0A167EUG7_9BACL</name>
<dbReference type="InterPro" id="IPR006059">
    <property type="entry name" value="SBP"/>
</dbReference>
<dbReference type="Pfam" id="PF01547">
    <property type="entry name" value="SBP_bac_1"/>
    <property type="match status" value="1"/>
</dbReference>
<dbReference type="STRING" id="1763538.LPB68_15415"/>
<evidence type="ECO:0000313" key="5">
    <source>
        <dbReference type="Proteomes" id="UP000077134"/>
    </source>
</evidence>
<sequence length="450" mass="51785">MRRFMNWGWIIVYTILLVVTVIFITVKEEDSPVDDTTTEKITLTFRHFWILEHDRHVLDIFEDVVQTYQLSHPNVKVNFDGMDQTVHREQKLKSEMVIGSPPDMFVLFGGAEIEPYIRANRLMDLTDFINDNHLKNQFKDLQLWTSNEKVYGLPIEGNAEPLYVNSTIFESLGLQIPRTLSELNEAIVVLKQNGYIPFALGNKERWPAGIFAHYLMDRFSNSDLINQLVQGEENIAFQNEDYLRAFNQLELWINDDVFGPSPNELSTEDAVHLFTHGKAAMYLNGNWDITLFNNDDAPKDFQNEVTVIPFPSLYAAEGTRSMAGGYTIGIGLSSNLSDAKKEAALELMQAFYTEEVQTRIVYEGLRIPSMWIRFDPEKTGPIFTQMIQLMEESSISFVPYDNLLSPEVKRSFLRVIEEMIDGKNTAKEALDQLDDASNQYWSLRRNTLSK</sequence>
<keyword evidence="3" id="KW-0812">Transmembrane</keyword>
<protein>
    <submittedName>
        <fullName evidence="4">ABC transporter substrate-binding protein</fullName>
    </submittedName>
</protein>
<keyword evidence="3" id="KW-0472">Membrane</keyword>